<accession>A0A550C3M9</accession>
<name>A0A550C3M9_9AGAR</name>
<dbReference type="Proteomes" id="UP000320762">
    <property type="component" value="Unassembled WGS sequence"/>
</dbReference>
<sequence>MVSPLSATQSEAQLEAIFSELRKLHAARETDVHRVRTSTKSVLAKLDNLFRRGRPFSGFDKGPPSRAHREPLLSPDSPLLLAASRSLQQFGSLCMNLHDLRSDPLPVKTRDYLLSLVPVILDWIALLHPMNGNLQADAKTQDHSTACYTITATLQGVYLPRLYSTDVHIDYSKTPNALSDPKPVCVSLIVKLLFGMACRGLPSQSSMPRIPPREPFGHVGRDHDENAASDIFQFGVGLTLYCGLVPDICPRDAIRELVKTMGDNAKKGHWTATRMMVIWRVTADHRAIEWSIDDGIFDVYVYGLRNRPPTPDYVDAVDLVGPAIRNAFVYWRVFHAFERRHGAAMGDLRRLADQLLSWAHFTVNKALIFANINALDPQRQHNIRIYVDLRSPRIEHEVETFTVREPTQPVQRAFISATWYERDVTRDEVVVWLFDLDP</sequence>
<keyword evidence="2" id="KW-1185">Reference proteome</keyword>
<dbReference type="EMBL" id="VDMD01000028">
    <property type="protein sequence ID" value="TRM59326.1"/>
    <property type="molecule type" value="Genomic_DNA"/>
</dbReference>
<organism evidence="1 2">
    <name type="scientific">Schizophyllum amplum</name>
    <dbReference type="NCBI Taxonomy" id="97359"/>
    <lineage>
        <taxon>Eukaryota</taxon>
        <taxon>Fungi</taxon>
        <taxon>Dikarya</taxon>
        <taxon>Basidiomycota</taxon>
        <taxon>Agaricomycotina</taxon>
        <taxon>Agaricomycetes</taxon>
        <taxon>Agaricomycetidae</taxon>
        <taxon>Agaricales</taxon>
        <taxon>Schizophyllaceae</taxon>
        <taxon>Schizophyllum</taxon>
    </lineage>
</organism>
<comment type="caution">
    <text evidence="1">The sequence shown here is derived from an EMBL/GenBank/DDBJ whole genome shotgun (WGS) entry which is preliminary data.</text>
</comment>
<protein>
    <submittedName>
        <fullName evidence="1">Uncharacterized protein</fullName>
    </submittedName>
</protein>
<proteinExistence type="predicted"/>
<gene>
    <name evidence="1" type="ORF">BD626DRAFT_572621</name>
</gene>
<reference evidence="1 2" key="1">
    <citation type="journal article" date="2019" name="New Phytol.">
        <title>Comparative genomics reveals unique wood-decay strategies and fruiting body development in the Schizophyllaceae.</title>
        <authorList>
            <person name="Almasi E."/>
            <person name="Sahu N."/>
            <person name="Krizsan K."/>
            <person name="Balint B."/>
            <person name="Kovacs G.M."/>
            <person name="Kiss B."/>
            <person name="Cseklye J."/>
            <person name="Drula E."/>
            <person name="Henrissat B."/>
            <person name="Nagy I."/>
            <person name="Chovatia M."/>
            <person name="Adam C."/>
            <person name="LaButti K."/>
            <person name="Lipzen A."/>
            <person name="Riley R."/>
            <person name="Grigoriev I.V."/>
            <person name="Nagy L.G."/>
        </authorList>
    </citation>
    <scope>NUCLEOTIDE SEQUENCE [LARGE SCALE GENOMIC DNA]</scope>
    <source>
        <strain evidence="1 2">NL-1724</strain>
    </source>
</reference>
<evidence type="ECO:0000313" key="1">
    <source>
        <dbReference type="EMBL" id="TRM59326.1"/>
    </source>
</evidence>
<evidence type="ECO:0000313" key="2">
    <source>
        <dbReference type="Proteomes" id="UP000320762"/>
    </source>
</evidence>
<dbReference type="AlphaFoldDB" id="A0A550C3M9"/>